<evidence type="ECO:0000313" key="1">
    <source>
        <dbReference type="EMBL" id="GKS81522.1"/>
    </source>
</evidence>
<comment type="caution">
    <text evidence="1">The sequence shown here is derived from an EMBL/GenBank/DDBJ whole genome shotgun (WGS) entry which is preliminary data.</text>
</comment>
<dbReference type="Proteomes" id="UP001055149">
    <property type="component" value="Unassembled WGS sequence"/>
</dbReference>
<proteinExistence type="predicted"/>
<dbReference type="Gene3D" id="1.10.1220.10">
    <property type="entry name" value="Met repressor-like"/>
    <property type="match status" value="1"/>
</dbReference>
<keyword evidence="2" id="KW-1185">Reference proteome</keyword>
<reference evidence="1" key="1">
    <citation type="journal article" date="2022" name="Int. J. Syst. Evol. Microbiol.">
        <title>A novel species of lactic acid bacteria, Ligilactobacillus pabuli sp. nov., isolated from alfalfa silage.</title>
        <authorList>
            <person name="Tohno M."/>
            <person name="Tanizawa Y."/>
            <person name="Sawada H."/>
            <person name="Sakamoto M."/>
            <person name="Ohkuma M."/>
            <person name="Kobayashi H."/>
        </authorList>
    </citation>
    <scope>NUCLEOTIDE SEQUENCE</scope>
    <source>
        <strain evidence="1">AF129</strain>
    </source>
</reference>
<gene>
    <name evidence="1" type="ORF">LPAF129_12080</name>
</gene>
<organism evidence="1 2">
    <name type="scientific">Ligilactobacillus pabuli</name>
    <dbReference type="NCBI Taxonomy" id="2886039"/>
    <lineage>
        <taxon>Bacteria</taxon>
        <taxon>Bacillati</taxon>
        <taxon>Bacillota</taxon>
        <taxon>Bacilli</taxon>
        <taxon>Lactobacillales</taxon>
        <taxon>Lactobacillaceae</taxon>
        <taxon>Ligilactobacillus</taxon>
    </lineage>
</organism>
<dbReference type="InterPro" id="IPR007337">
    <property type="entry name" value="RelB/DinJ"/>
</dbReference>
<protein>
    <submittedName>
        <fullName evidence="1">DNA-damage-inducible protein J</fullName>
    </submittedName>
</protein>
<dbReference type="EMBL" id="BQXH01000010">
    <property type="protein sequence ID" value="GKS81522.1"/>
    <property type="molecule type" value="Genomic_DNA"/>
</dbReference>
<name>A0ABQ5JHP6_9LACO</name>
<sequence>MIEMTTSATTIRLDDELKAKLTKELSVAGLSINAYFNMAARQLILQKKIPFEILTETDEPTEKTRRALVAAEAKKLGIIPDDVPEFDTTQDLKDFLDS</sequence>
<dbReference type="InterPro" id="IPR013321">
    <property type="entry name" value="Arc_rbn_hlx_hlx"/>
</dbReference>
<evidence type="ECO:0000313" key="2">
    <source>
        <dbReference type="Proteomes" id="UP001055149"/>
    </source>
</evidence>
<accession>A0ABQ5JHP6</accession>
<dbReference type="Pfam" id="PF04221">
    <property type="entry name" value="RelB"/>
    <property type="match status" value="1"/>
</dbReference>